<comment type="caution">
    <text evidence="3">The sequence shown here is derived from an EMBL/GenBank/DDBJ whole genome shotgun (WGS) entry which is preliminary data.</text>
</comment>
<dbReference type="Proteomes" id="UP001630127">
    <property type="component" value="Unassembled WGS sequence"/>
</dbReference>
<evidence type="ECO:0000259" key="2">
    <source>
        <dbReference type="Pfam" id="PF25474"/>
    </source>
</evidence>
<sequence>MILRSSSTPVLGSLLSSFSETPNNNNNHSNSEVSNSIPHNYSKLCYNKHVGSQNFTSSLYHSSPISPSVSELSGNTPTRGFRRAQSEGNLEGLVGGSSKDDEFSFSNPSKKFARRPPHCSTLEAIPSFSFHSSRNHNEDKDQDSEEDEDEEIEKGMMAKEKAFLYDSGYGKNVGFEEGGKIEEMYLARGLGMADFNFVNIGGHGGGGGGRGGQDYRPVGFDGDGDGDSHGLLMEEHYKKMLEENPCNPLYLRNYAQFLHQTKRDPQSAEEYYSRAILADPTDGEVLCQYGKLVWELYHDKDRANDYFQRAVRAAGEDSHVQAAYASFLWETDDEDEDLSPETRPPQTLIKEGVIA</sequence>
<accession>A0ABD3AJ53</accession>
<dbReference type="Pfam" id="PF25474">
    <property type="entry name" value="TPR_TmcB"/>
    <property type="match status" value="1"/>
</dbReference>
<feature type="region of interest" description="Disordered" evidence="1">
    <location>
        <begin position="63"/>
        <end position="153"/>
    </location>
</feature>
<protein>
    <recommendedName>
        <fullName evidence="2">TmcB/TmcC TPR repeats domain-containing protein</fullName>
    </recommendedName>
</protein>
<reference evidence="3 4" key="1">
    <citation type="submission" date="2024-11" db="EMBL/GenBank/DDBJ databases">
        <title>A near-complete genome assembly of Cinchona calisaya.</title>
        <authorList>
            <person name="Lian D.C."/>
            <person name="Zhao X.W."/>
            <person name="Wei L."/>
        </authorList>
    </citation>
    <scope>NUCLEOTIDE SEQUENCE [LARGE SCALE GENOMIC DNA]</scope>
    <source>
        <tissue evidence="3">Nenye</tissue>
    </source>
</reference>
<evidence type="ECO:0000313" key="4">
    <source>
        <dbReference type="Proteomes" id="UP001630127"/>
    </source>
</evidence>
<proteinExistence type="predicted"/>
<dbReference type="AlphaFoldDB" id="A0ABD3AJ53"/>
<dbReference type="PANTHER" id="PTHR26312">
    <property type="entry name" value="TETRATRICOPEPTIDE REPEAT PROTEIN 5"/>
    <property type="match status" value="1"/>
</dbReference>
<evidence type="ECO:0000313" key="3">
    <source>
        <dbReference type="EMBL" id="KAL3531188.1"/>
    </source>
</evidence>
<dbReference type="EMBL" id="JBJUIK010000004">
    <property type="protein sequence ID" value="KAL3531188.1"/>
    <property type="molecule type" value="Genomic_DNA"/>
</dbReference>
<evidence type="ECO:0000256" key="1">
    <source>
        <dbReference type="SAM" id="MobiDB-lite"/>
    </source>
</evidence>
<feature type="compositionally biased region" description="Low complexity" evidence="1">
    <location>
        <begin position="63"/>
        <end position="73"/>
    </location>
</feature>
<name>A0ABD3AJ53_9GENT</name>
<dbReference type="InterPro" id="IPR011990">
    <property type="entry name" value="TPR-like_helical_dom_sf"/>
</dbReference>
<dbReference type="InterPro" id="IPR057352">
    <property type="entry name" value="TPR_TmcB/C"/>
</dbReference>
<dbReference type="Gene3D" id="1.25.40.10">
    <property type="entry name" value="Tetratricopeptide repeat domain"/>
    <property type="match status" value="1"/>
</dbReference>
<feature type="compositionally biased region" description="Acidic residues" evidence="1">
    <location>
        <begin position="140"/>
        <end position="152"/>
    </location>
</feature>
<feature type="region of interest" description="Disordered" evidence="1">
    <location>
        <begin position="333"/>
        <end position="355"/>
    </location>
</feature>
<organism evidence="3 4">
    <name type="scientific">Cinchona calisaya</name>
    <dbReference type="NCBI Taxonomy" id="153742"/>
    <lineage>
        <taxon>Eukaryota</taxon>
        <taxon>Viridiplantae</taxon>
        <taxon>Streptophyta</taxon>
        <taxon>Embryophyta</taxon>
        <taxon>Tracheophyta</taxon>
        <taxon>Spermatophyta</taxon>
        <taxon>Magnoliopsida</taxon>
        <taxon>eudicotyledons</taxon>
        <taxon>Gunneridae</taxon>
        <taxon>Pentapetalae</taxon>
        <taxon>asterids</taxon>
        <taxon>lamiids</taxon>
        <taxon>Gentianales</taxon>
        <taxon>Rubiaceae</taxon>
        <taxon>Cinchonoideae</taxon>
        <taxon>Cinchoneae</taxon>
        <taxon>Cinchona</taxon>
    </lineage>
</organism>
<dbReference type="SUPFAM" id="SSF48452">
    <property type="entry name" value="TPR-like"/>
    <property type="match status" value="1"/>
</dbReference>
<keyword evidence="4" id="KW-1185">Reference proteome</keyword>
<feature type="domain" description="TmcB/TmcC TPR repeats" evidence="2">
    <location>
        <begin position="234"/>
        <end position="276"/>
    </location>
</feature>
<gene>
    <name evidence="3" type="ORF">ACH5RR_010510</name>
</gene>
<dbReference type="PANTHER" id="PTHR26312:SF221">
    <property type="entry name" value="OS04G0510600 PROTEIN"/>
    <property type="match status" value="1"/>
</dbReference>